<keyword evidence="4 5" id="KW-0472">Membrane</keyword>
<dbReference type="Proteomes" id="UP000543224">
    <property type="component" value="Unassembled WGS sequence"/>
</dbReference>
<dbReference type="SUPFAM" id="SSF161098">
    <property type="entry name" value="MetI-like"/>
    <property type="match status" value="1"/>
</dbReference>
<feature type="transmembrane region" description="Helical" evidence="5">
    <location>
        <begin position="105"/>
        <end position="128"/>
    </location>
</feature>
<protein>
    <submittedName>
        <fullName evidence="7">Phosphate transport system permease protein</fullName>
    </submittedName>
</protein>
<evidence type="ECO:0000313" key="7">
    <source>
        <dbReference type="EMBL" id="GFP25647.1"/>
    </source>
</evidence>
<dbReference type="CDD" id="cd06261">
    <property type="entry name" value="TM_PBP2"/>
    <property type="match status" value="1"/>
</dbReference>
<keyword evidence="3 5" id="KW-1133">Transmembrane helix</keyword>
<proteinExistence type="inferred from homology"/>
<dbReference type="PANTHER" id="PTHR43470">
    <property type="entry name" value="PHOSPHATE TRANSPORT SYSTEM PERMEASE PROTEIN PSTA-RELATED"/>
    <property type="match status" value="1"/>
</dbReference>
<comment type="similarity">
    <text evidence="5">Belongs to the binding-protein-dependent transport system permease family.</text>
</comment>
<keyword evidence="5" id="KW-0813">Transport</keyword>
<dbReference type="Gene3D" id="1.10.3720.10">
    <property type="entry name" value="MetI-like"/>
    <property type="match status" value="1"/>
</dbReference>
<dbReference type="AlphaFoldDB" id="A0A6V8NZL0"/>
<evidence type="ECO:0000313" key="8">
    <source>
        <dbReference type="Proteomes" id="UP000543224"/>
    </source>
</evidence>
<gene>
    <name evidence="7" type="ORF">HKBW3S25_01127</name>
</gene>
<sequence length="138" mass="15124">ILPVVIITAQEAIRAVPDELRQAAYALGSTRWQTTHYIVLPVALPWILTGFILAMSRAIGDTASLIVVGAVAYITFVPGSLLDSFSVLPVQIFNWASRPQKEFQYLAAAASIVLLVVLLTMNATAILLRNKYQKRSQL</sequence>
<accession>A0A6V8NZL0</accession>
<feature type="transmembrane region" description="Helical" evidence="5">
    <location>
        <begin position="63"/>
        <end position="85"/>
    </location>
</feature>
<dbReference type="EMBL" id="BLRX01000148">
    <property type="protein sequence ID" value="GFP25647.1"/>
    <property type="molecule type" value="Genomic_DNA"/>
</dbReference>
<dbReference type="PROSITE" id="PS50928">
    <property type="entry name" value="ABC_TM1"/>
    <property type="match status" value="1"/>
</dbReference>
<reference evidence="7 8" key="1">
    <citation type="journal article" date="2020" name="Front. Microbiol.">
        <title>Single-cell genomics of novel Actinobacteria with the Wood-Ljungdahl pathway discovered in a serpentinizing system.</title>
        <authorList>
            <person name="Merino N."/>
            <person name="Kawai M."/>
            <person name="Boyd E.S."/>
            <person name="Colman D.R."/>
            <person name="McGlynn S.E."/>
            <person name="Nealson K.H."/>
            <person name="Kurokawa K."/>
            <person name="Hongoh Y."/>
        </authorList>
    </citation>
    <scope>NUCLEOTIDE SEQUENCE [LARGE SCALE GENOMIC DNA]</scope>
    <source>
        <strain evidence="7 8">S25</strain>
    </source>
</reference>
<keyword evidence="2 5" id="KW-0812">Transmembrane</keyword>
<dbReference type="Pfam" id="PF00528">
    <property type="entry name" value="BPD_transp_1"/>
    <property type="match status" value="1"/>
</dbReference>
<name>A0A6V8NZL0_9ACTN</name>
<evidence type="ECO:0000256" key="4">
    <source>
        <dbReference type="ARBA" id="ARBA00023136"/>
    </source>
</evidence>
<dbReference type="GO" id="GO:0005886">
    <property type="term" value="C:plasma membrane"/>
    <property type="evidence" value="ECO:0007669"/>
    <property type="project" value="UniProtKB-SubCell"/>
</dbReference>
<evidence type="ECO:0000256" key="3">
    <source>
        <dbReference type="ARBA" id="ARBA00022989"/>
    </source>
</evidence>
<evidence type="ECO:0000256" key="2">
    <source>
        <dbReference type="ARBA" id="ARBA00022692"/>
    </source>
</evidence>
<feature type="domain" description="ABC transmembrane type-1" evidence="6">
    <location>
        <begin position="1"/>
        <end position="125"/>
    </location>
</feature>
<dbReference type="InterPro" id="IPR035906">
    <property type="entry name" value="MetI-like_sf"/>
</dbReference>
<organism evidence="7 8">
    <name type="scientific">Candidatus Hakubella thermalkaliphila</name>
    <dbReference type="NCBI Taxonomy" id="2754717"/>
    <lineage>
        <taxon>Bacteria</taxon>
        <taxon>Bacillati</taxon>
        <taxon>Actinomycetota</taxon>
        <taxon>Actinomycetota incertae sedis</taxon>
        <taxon>Candidatus Hakubellales</taxon>
        <taxon>Candidatus Hakubellaceae</taxon>
        <taxon>Candidatus Hakubella</taxon>
    </lineage>
</organism>
<dbReference type="PANTHER" id="PTHR43470:SF5">
    <property type="entry name" value="PHOSPHATE TRANSPORT SYSTEM PERMEASE PROTEIN PSTA"/>
    <property type="match status" value="1"/>
</dbReference>
<evidence type="ECO:0000256" key="5">
    <source>
        <dbReference type="RuleBase" id="RU363032"/>
    </source>
</evidence>
<dbReference type="InterPro" id="IPR000515">
    <property type="entry name" value="MetI-like"/>
</dbReference>
<feature type="transmembrane region" description="Helical" evidence="5">
    <location>
        <begin position="37"/>
        <end position="56"/>
    </location>
</feature>
<feature type="non-terminal residue" evidence="7">
    <location>
        <position position="1"/>
    </location>
</feature>
<comment type="subcellular location">
    <subcellularLocation>
        <location evidence="5">Cell membrane</location>
        <topology evidence="5">Multi-pass membrane protein</topology>
    </subcellularLocation>
    <subcellularLocation>
        <location evidence="1">Membrane</location>
        <topology evidence="1">Multi-pass membrane protein</topology>
    </subcellularLocation>
</comment>
<dbReference type="GO" id="GO:0055085">
    <property type="term" value="P:transmembrane transport"/>
    <property type="evidence" value="ECO:0007669"/>
    <property type="project" value="InterPro"/>
</dbReference>
<evidence type="ECO:0000256" key="1">
    <source>
        <dbReference type="ARBA" id="ARBA00004141"/>
    </source>
</evidence>
<comment type="caution">
    <text evidence="7">The sequence shown here is derived from an EMBL/GenBank/DDBJ whole genome shotgun (WGS) entry which is preliminary data.</text>
</comment>
<evidence type="ECO:0000259" key="6">
    <source>
        <dbReference type="PROSITE" id="PS50928"/>
    </source>
</evidence>